<dbReference type="STRING" id="870242.cpu_17530"/>
<evidence type="ECO:0000256" key="6">
    <source>
        <dbReference type="ARBA" id="ARBA00022967"/>
    </source>
</evidence>
<evidence type="ECO:0000313" key="11">
    <source>
        <dbReference type="Proteomes" id="UP000187485"/>
    </source>
</evidence>
<dbReference type="InterPro" id="IPR018449">
    <property type="entry name" value="NIL_domain"/>
</dbReference>
<evidence type="ECO:0000256" key="5">
    <source>
        <dbReference type="ARBA" id="ARBA00022840"/>
    </source>
</evidence>
<dbReference type="PROSITE" id="PS00211">
    <property type="entry name" value="ABC_TRANSPORTER_1"/>
    <property type="match status" value="1"/>
</dbReference>
<evidence type="ECO:0000259" key="9">
    <source>
        <dbReference type="PROSITE" id="PS50893"/>
    </source>
</evidence>
<dbReference type="AlphaFoldDB" id="A0A1L8CWH3"/>
<feature type="domain" description="ABC transporter" evidence="9">
    <location>
        <begin position="4"/>
        <end position="240"/>
    </location>
</feature>
<dbReference type="SUPFAM" id="SSF52540">
    <property type="entry name" value="P-loop containing nucleoside triphosphate hydrolases"/>
    <property type="match status" value="1"/>
</dbReference>
<keyword evidence="7" id="KW-0029">Amino-acid transport</keyword>
<keyword evidence="6" id="KW-1278">Translocase</keyword>
<dbReference type="GO" id="GO:0005524">
    <property type="term" value="F:ATP binding"/>
    <property type="evidence" value="ECO:0007669"/>
    <property type="project" value="UniProtKB-KW"/>
</dbReference>
<keyword evidence="2" id="KW-0813">Transport</keyword>
<dbReference type="Pfam" id="PF09383">
    <property type="entry name" value="NIL"/>
    <property type="match status" value="1"/>
</dbReference>
<dbReference type="Proteomes" id="UP000187485">
    <property type="component" value="Unassembled WGS sequence"/>
</dbReference>
<dbReference type="InterPro" id="IPR017871">
    <property type="entry name" value="ABC_transporter-like_CS"/>
</dbReference>
<dbReference type="Pfam" id="PF00005">
    <property type="entry name" value="ABC_tran"/>
    <property type="match status" value="1"/>
</dbReference>
<dbReference type="InterPro" id="IPR041701">
    <property type="entry name" value="MetN_ABC"/>
</dbReference>
<dbReference type="EMBL" id="BDJK01000036">
    <property type="protein sequence ID" value="GAV23243.1"/>
    <property type="molecule type" value="Genomic_DNA"/>
</dbReference>
<dbReference type="InterPro" id="IPR027417">
    <property type="entry name" value="P-loop_NTPase"/>
</dbReference>
<dbReference type="InterPro" id="IPR045865">
    <property type="entry name" value="ACT-like_dom_sf"/>
</dbReference>
<dbReference type="Gene3D" id="3.40.50.300">
    <property type="entry name" value="P-loop containing nucleotide triphosphate hydrolases"/>
    <property type="match status" value="1"/>
</dbReference>
<name>A0A1L8CWH3_9THEO</name>
<dbReference type="InterPro" id="IPR003439">
    <property type="entry name" value="ABC_transporter-like_ATP-bd"/>
</dbReference>
<dbReference type="GO" id="GO:0005886">
    <property type="term" value="C:plasma membrane"/>
    <property type="evidence" value="ECO:0007669"/>
    <property type="project" value="UniProtKB-ARBA"/>
</dbReference>
<evidence type="ECO:0000256" key="1">
    <source>
        <dbReference type="ARBA" id="ARBA00005417"/>
    </source>
</evidence>
<evidence type="ECO:0000256" key="3">
    <source>
        <dbReference type="ARBA" id="ARBA00022475"/>
    </source>
</evidence>
<dbReference type="FunFam" id="3.40.50.300:FF:000056">
    <property type="entry name" value="Cell division ATP-binding protein FtsE"/>
    <property type="match status" value="1"/>
</dbReference>
<dbReference type="InterPro" id="IPR050086">
    <property type="entry name" value="MetN_ABC_transporter-like"/>
</dbReference>
<proteinExistence type="inferred from homology"/>
<keyword evidence="3" id="KW-1003">Cell membrane</keyword>
<dbReference type="OrthoDB" id="9802264at2"/>
<dbReference type="PANTHER" id="PTHR43166:SF30">
    <property type="entry name" value="METHIONINE IMPORT ATP-BINDING PROTEIN METN"/>
    <property type="match status" value="1"/>
</dbReference>
<dbReference type="SMART" id="SM00382">
    <property type="entry name" value="AAA"/>
    <property type="match status" value="1"/>
</dbReference>
<organism evidence="10 11">
    <name type="scientific">Carboxydothermus pertinax</name>
    <dbReference type="NCBI Taxonomy" id="870242"/>
    <lineage>
        <taxon>Bacteria</taxon>
        <taxon>Bacillati</taxon>
        <taxon>Bacillota</taxon>
        <taxon>Clostridia</taxon>
        <taxon>Thermoanaerobacterales</taxon>
        <taxon>Thermoanaerobacteraceae</taxon>
        <taxon>Carboxydothermus</taxon>
    </lineage>
</organism>
<dbReference type="Gene3D" id="3.30.70.260">
    <property type="match status" value="1"/>
</dbReference>
<dbReference type="SUPFAM" id="SSF55021">
    <property type="entry name" value="ACT-like"/>
    <property type="match status" value="1"/>
</dbReference>
<keyword evidence="5 10" id="KW-0067">ATP-binding</keyword>
<keyword evidence="11" id="KW-1185">Reference proteome</keyword>
<evidence type="ECO:0000256" key="2">
    <source>
        <dbReference type="ARBA" id="ARBA00022448"/>
    </source>
</evidence>
<dbReference type="PROSITE" id="PS50893">
    <property type="entry name" value="ABC_TRANSPORTER_2"/>
    <property type="match status" value="1"/>
</dbReference>
<sequence>MIIIKNLSITYSGKRDLTAVDNVNLEIKKGEIFGIIGLSGAGKSSLLRAINGLVRPTAGEVWVDGVEITGLKAKELLNLRQKIGMIFQHFNLLDSRTVFGNVAFPLEIGGYPKDQIKKRVMEVLELVGLLDKADSYPRELSGGQKQRVGIARAIAANPKILLCDEPTSALDPQTTGQILKLLSEINQKLGITIVIITHEMRVITEICDRVAVMDNGRVVEEGRVTDVFLNPWHPITKEFVNTVISRDLPEEVLLQARDKRVDREVLLLRFAGNTAGEPVVSRIIKETGVDLSILYGNIGHLKEVPYGVLAVEIFGDERKRARVRQILTELSVKMEVV</sequence>
<comment type="similarity">
    <text evidence="1">Belongs to the ABC transporter superfamily.</text>
</comment>
<comment type="caution">
    <text evidence="10">The sequence shown here is derived from an EMBL/GenBank/DDBJ whole genome shotgun (WGS) entry which is preliminary data.</text>
</comment>
<keyword evidence="8" id="KW-0472">Membrane</keyword>
<dbReference type="InterPro" id="IPR003593">
    <property type="entry name" value="AAA+_ATPase"/>
</dbReference>
<protein>
    <submittedName>
        <fullName evidence="10">Methionine import ATP-binding protein MetN</fullName>
    </submittedName>
</protein>
<dbReference type="GO" id="GO:0006865">
    <property type="term" value="P:amino acid transport"/>
    <property type="evidence" value="ECO:0007669"/>
    <property type="project" value="UniProtKB-KW"/>
</dbReference>
<dbReference type="CDD" id="cd03258">
    <property type="entry name" value="ABC_MetN_methionine_transporter"/>
    <property type="match status" value="1"/>
</dbReference>
<dbReference type="SMART" id="SM00930">
    <property type="entry name" value="NIL"/>
    <property type="match status" value="1"/>
</dbReference>
<evidence type="ECO:0000256" key="7">
    <source>
        <dbReference type="ARBA" id="ARBA00022970"/>
    </source>
</evidence>
<dbReference type="GO" id="GO:0016887">
    <property type="term" value="F:ATP hydrolysis activity"/>
    <property type="evidence" value="ECO:0007669"/>
    <property type="project" value="InterPro"/>
</dbReference>
<evidence type="ECO:0000256" key="4">
    <source>
        <dbReference type="ARBA" id="ARBA00022741"/>
    </source>
</evidence>
<dbReference type="RefSeq" id="WP_075859692.1">
    <property type="nucleotide sequence ID" value="NZ_BDJK01000036.1"/>
</dbReference>
<gene>
    <name evidence="10" type="ORF">cpu_17530</name>
</gene>
<reference evidence="11" key="1">
    <citation type="submission" date="2016-12" db="EMBL/GenBank/DDBJ databases">
        <title>Draft Genome Sequences od Carboxydothermus pertinax and islandicus, Hydrogenogenic Carboxydotrophic Bacteria.</title>
        <authorList>
            <person name="Fukuyama Y."/>
            <person name="Ohmae K."/>
            <person name="Yoneda Y."/>
            <person name="Yoshida T."/>
            <person name="Sako Y."/>
        </authorList>
    </citation>
    <scope>NUCLEOTIDE SEQUENCE [LARGE SCALE GENOMIC DNA]</scope>
    <source>
        <strain evidence="11">Ug1</strain>
    </source>
</reference>
<accession>A0A1L8CWH3</accession>
<dbReference type="PANTHER" id="PTHR43166">
    <property type="entry name" value="AMINO ACID IMPORT ATP-BINDING PROTEIN"/>
    <property type="match status" value="1"/>
</dbReference>
<evidence type="ECO:0000256" key="8">
    <source>
        <dbReference type="ARBA" id="ARBA00023136"/>
    </source>
</evidence>
<keyword evidence="4" id="KW-0547">Nucleotide-binding</keyword>
<evidence type="ECO:0000313" key="10">
    <source>
        <dbReference type="EMBL" id="GAV23243.1"/>
    </source>
</evidence>